<name>A0A0P6YYP8_9CHLR</name>
<dbReference type="Proteomes" id="UP000050277">
    <property type="component" value="Unassembled WGS sequence"/>
</dbReference>
<accession>A0A0P6YYP8</accession>
<proteinExistence type="predicted"/>
<evidence type="ECO:0000313" key="2">
    <source>
        <dbReference type="Proteomes" id="UP000050277"/>
    </source>
</evidence>
<keyword evidence="2" id="KW-1185">Reference proteome</keyword>
<dbReference type="OrthoDB" id="157847at2"/>
<reference evidence="1 2" key="1">
    <citation type="submission" date="2015-07" db="EMBL/GenBank/DDBJ databases">
        <title>Whole genome sequence of Herpetosiphon geysericola DSM 7119.</title>
        <authorList>
            <person name="Hemp J."/>
            <person name="Ward L.M."/>
            <person name="Pace L.A."/>
            <person name="Fischer W.W."/>
        </authorList>
    </citation>
    <scope>NUCLEOTIDE SEQUENCE [LARGE SCALE GENOMIC DNA]</scope>
    <source>
        <strain evidence="1 2">DSM 7119</strain>
    </source>
</reference>
<protein>
    <submittedName>
        <fullName evidence="1">Uncharacterized protein</fullName>
    </submittedName>
</protein>
<dbReference type="EMBL" id="LGKP01000012">
    <property type="protein sequence ID" value="KPL90369.1"/>
    <property type="molecule type" value="Genomic_DNA"/>
</dbReference>
<dbReference type="STRING" id="70996.SE18_07100"/>
<gene>
    <name evidence="1" type="ORF">SE18_07100</name>
</gene>
<dbReference type="RefSeq" id="WP_054533735.1">
    <property type="nucleotide sequence ID" value="NZ_LGKP01000012.1"/>
</dbReference>
<sequence length="181" mass="20427">MALFDHKLAEEITALVLQRYRSLGHALGATTLAEEAAAETAFQHNLNLLIEVANGRHMRNEIMLRRIELALEQLLDLLLGNALQSKAVFPEDFWQSEIGILVSRTRWWLSAEDLITISNAAALAFGQNNQANRMRIARAIDNGLLDWVPDPSVANPQQNRRVLRSQVERLRDLSRLPELGD</sequence>
<organism evidence="1 2">
    <name type="scientific">Herpetosiphon geysericola</name>
    <dbReference type="NCBI Taxonomy" id="70996"/>
    <lineage>
        <taxon>Bacteria</taxon>
        <taxon>Bacillati</taxon>
        <taxon>Chloroflexota</taxon>
        <taxon>Chloroflexia</taxon>
        <taxon>Herpetosiphonales</taxon>
        <taxon>Herpetosiphonaceae</taxon>
        <taxon>Herpetosiphon</taxon>
    </lineage>
</organism>
<dbReference type="AlphaFoldDB" id="A0A0P6YYP8"/>
<evidence type="ECO:0000313" key="1">
    <source>
        <dbReference type="EMBL" id="KPL90369.1"/>
    </source>
</evidence>
<comment type="caution">
    <text evidence="1">The sequence shown here is derived from an EMBL/GenBank/DDBJ whole genome shotgun (WGS) entry which is preliminary data.</text>
</comment>